<sequence length="231" mass="25099">MPIFVPTHPQASFSRGISLLESLVAMVVLVLGVLAMLAMQLRTLADVQTSTRRVQAIRLIEDLGERIRANPHAWDQLEHYLSDWQHAAAAPPRSCSAQACSAAELAQHELAQWRLQVARSLPLGQSRIFLAPGEAVGANRRQLGVMVRWRDSTHAPLGASDPALYWDLVDATRRVGEGGGADAVEERGGEVVCQDGDGGLRYSCHLQYLALNARCTAERMGSAVHYHCGGT</sequence>
<dbReference type="NCBIfam" id="TIGR02523">
    <property type="entry name" value="type_IV_pilV"/>
    <property type="match status" value="1"/>
</dbReference>
<accession>A0ABY5ZWL6</accession>
<keyword evidence="1" id="KW-1133">Transmembrane helix</keyword>
<dbReference type="InterPro" id="IPR013362">
    <property type="entry name" value="Pilus_4_PilV"/>
</dbReference>
<dbReference type="InterPro" id="IPR054402">
    <property type="entry name" value="Tt1218-like_dom"/>
</dbReference>
<keyword evidence="4" id="KW-1185">Reference proteome</keyword>
<feature type="transmembrane region" description="Helical" evidence="1">
    <location>
        <begin position="23"/>
        <end position="45"/>
    </location>
</feature>
<evidence type="ECO:0000256" key="1">
    <source>
        <dbReference type="SAM" id="Phobius"/>
    </source>
</evidence>
<name>A0ABY5ZWL6_9BURK</name>
<dbReference type="RefSeq" id="WP_260719007.1">
    <property type="nucleotide sequence ID" value="NZ_CP104377.1"/>
</dbReference>
<keyword evidence="1" id="KW-0472">Membrane</keyword>
<keyword evidence="1" id="KW-0812">Transmembrane</keyword>
<dbReference type="PROSITE" id="PS00409">
    <property type="entry name" value="PROKAR_NTER_METHYL"/>
    <property type="match status" value="1"/>
</dbReference>
<feature type="domain" description="Type IV pilin Tt1218-like" evidence="2">
    <location>
        <begin position="38"/>
        <end position="109"/>
    </location>
</feature>
<proteinExistence type="predicted"/>
<dbReference type="EMBL" id="CP104377">
    <property type="protein sequence ID" value="UXC18326.1"/>
    <property type="molecule type" value="Genomic_DNA"/>
</dbReference>
<dbReference type="Proteomes" id="UP001058290">
    <property type="component" value="Chromosome"/>
</dbReference>
<evidence type="ECO:0000313" key="4">
    <source>
        <dbReference type="Proteomes" id="UP001058290"/>
    </source>
</evidence>
<protein>
    <submittedName>
        <fullName evidence="3">Type IV pilus modification protein PilV</fullName>
    </submittedName>
</protein>
<dbReference type="InterPro" id="IPR012902">
    <property type="entry name" value="N_methyl_site"/>
</dbReference>
<evidence type="ECO:0000313" key="3">
    <source>
        <dbReference type="EMBL" id="UXC18326.1"/>
    </source>
</evidence>
<reference evidence="3" key="1">
    <citation type="submission" date="2022-09" db="EMBL/GenBank/DDBJ databases">
        <title>Bacterial diversity in gut of crayfish and pufferfish.</title>
        <authorList>
            <person name="Huang Y."/>
        </authorList>
    </citation>
    <scope>NUCLEOTIDE SEQUENCE</scope>
    <source>
        <strain evidence="3">PR12</strain>
    </source>
</reference>
<dbReference type="Pfam" id="PF22150">
    <property type="entry name" value="Tt1218-like"/>
    <property type="match status" value="1"/>
</dbReference>
<organism evidence="3 4">
    <name type="scientific">Comamonas squillarum</name>
    <dbReference type="NCBI Taxonomy" id="2977320"/>
    <lineage>
        <taxon>Bacteria</taxon>
        <taxon>Pseudomonadati</taxon>
        <taxon>Pseudomonadota</taxon>
        <taxon>Betaproteobacteria</taxon>
        <taxon>Burkholderiales</taxon>
        <taxon>Comamonadaceae</taxon>
        <taxon>Comamonas</taxon>
    </lineage>
</organism>
<evidence type="ECO:0000259" key="2">
    <source>
        <dbReference type="Pfam" id="PF22150"/>
    </source>
</evidence>
<gene>
    <name evidence="3" type="primary">pilV</name>
    <name evidence="3" type="ORF">N4T19_22000</name>
</gene>